<reference evidence="2 3" key="1">
    <citation type="journal article" date="2022" name="Allergy">
        <title>Genome assembly and annotation of Periplaneta americana reveal a comprehensive cockroach allergen profile.</title>
        <authorList>
            <person name="Wang L."/>
            <person name="Xiong Q."/>
            <person name="Saelim N."/>
            <person name="Wang L."/>
            <person name="Nong W."/>
            <person name="Wan A.T."/>
            <person name="Shi M."/>
            <person name="Liu X."/>
            <person name="Cao Q."/>
            <person name="Hui J.H.L."/>
            <person name="Sookrung N."/>
            <person name="Leung T.F."/>
            <person name="Tungtrongchitr A."/>
            <person name="Tsui S.K.W."/>
        </authorList>
    </citation>
    <scope>NUCLEOTIDE SEQUENCE [LARGE SCALE GENOMIC DNA]</scope>
    <source>
        <strain evidence="2">PWHHKU_190912</strain>
    </source>
</reference>
<accession>A0ABQ8TH10</accession>
<name>A0ABQ8TH10_PERAM</name>
<keyword evidence="1" id="KW-0472">Membrane</keyword>
<dbReference type="Proteomes" id="UP001148838">
    <property type="component" value="Unassembled WGS sequence"/>
</dbReference>
<organism evidence="2 3">
    <name type="scientific">Periplaneta americana</name>
    <name type="common">American cockroach</name>
    <name type="synonym">Blatta americana</name>
    <dbReference type="NCBI Taxonomy" id="6978"/>
    <lineage>
        <taxon>Eukaryota</taxon>
        <taxon>Metazoa</taxon>
        <taxon>Ecdysozoa</taxon>
        <taxon>Arthropoda</taxon>
        <taxon>Hexapoda</taxon>
        <taxon>Insecta</taxon>
        <taxon>Pterygota</taxon>
        <taxon>Neoptera</taxon>
        <taxon>Polyneoptera</taxon>
        <taxon>Dictyoptera</taxon>
        <taxon>Blattodea</taxon>
        <taxon>Blattoidea</taxon>
        <taxon>Blattidae</taxon>
        <taxon>Blattinae</taxon>
        <taxon>Periplaneta</taxon>
    </lineage>
</organism>
<dbReference type="EMBL" id="JAJSOF020000009">
    <property type="protein sequence ID" value="KAJ4445855.1"/>
    <property type="molecule type" value="Genomic_DNA"/>
</dbReference>
<evidence type="ECO:0000256" key="1">
    <source>
        <dbReference type="SAM" id="Phobius"/>
    </source>
</evidence>
<evidence type="ECO:0000313" key="2">
    <source>
        <dbReference type="EMBL" id="KAJ4445855.1"/>
    </source>
</evidence>
<comment type="caution">
    <text evidence="2">The sequence shown here is derived from an EMBL/GenBank/DDBJ whole genome shotgun (WGS) entry which is preliminary data.</text>
</comment>
<feature type="transmembrane region" description="Helical" evidence="1">
    <location>
        <begin position="143"/>
        <end position="163"/>
    </location>
</feature>
<keyword evidence="3" id="KW-1185">Reference proteome</keyword>
<keyword evidence="1" id="KW-0812">Transmembrane</keyword>
<evidence type="ECO:0000313" key="3">
    <source>
        <dbReference type="Proteomes" id="UP001148838"/>
    </source>
</evidence>
<gene>
    <name evidence="2" type="ORF">ANN_12540</name>
</gene>
<protein>
    <submittedName>
        <fullName evidence="2">Uncharacterized protein</fullName>
    </submittedName>
</protein>
<keyword evidence="1" id="KW-1133">Transmembrane helix</keyword>
<sequence>MAGLNFKLLEIGTRFRVMVEGKPRKNLNQATCPELGFEPGPTGFATRRAELVPPAWLNRLRRLPAGLKLRSGAGSIPAWADYLVVFFRGFPNRNMNASRAIDVAQSADSLKSCVRVWVGSPFGLIEWFLPRFFPAVGLKPNGLWRVLGLTSFHLFGLITWLVLSDVFPNHKANVG</sequence>
<proteinExistence type="predicted"/>